<dbReference type="SUPFAM" id="SSF52540">
    <property type="entry name" value="P-loop containing nucleoside triphosphate hydrolases"/>
    <property type="match status" value="1"/>
</dbReference>
<evidence type="ECO:0000256" key="5">
    <source>
        <dbReference type="ARBA" id="ARBA00022741"/>
    </source>
</evidence>
<evidence type="ECO:0000256" key="4">
    <source>
        <dbReference type="ARBA" id="ARBA00022475"/>
    </source>
</evidence>
<keyword evidence="4" id="KW-1003">Cell membrane</keyword>
<dbReference type="GO" id="GO:0016887">
    <property type="term" value="F:ATP hydrolysis activity"/>
    <property type="evidence" value="ECO:0007669"/>
    <property type="project" value="InterPro"/>
</dbReference>
<keyword evidence="3" id="KW-0813">Transport</keyword>
<dbReference type="InterPro" id="IPR003439">
    <property type="entry name" value="ABC_transporter-like_ATP-bd"/>
</dbReference>
<dbReference type="PIRSF" id="PIRSF039085">
    <property type="entry name" value="ABC_ATPase_HisP"/>
    <property type="match status" value="1"/>
</dbReference>
<evidence type="ECO:0000259" key="9">
    <source>
        <dbReference type="PROSITE" id="PS50893"/>
    </source>
</evidence>
<keyword evidence="6 10" id="KW-0067">ATP-binding</keyword>
<dbReference type="GO" id="GO:0015424">
    <property type="term" value="F:ABC-type amino acid transporter activity"/>
    <property type="evidence" value="ECO:0007669"/>
    <property type="project" value="InterPro"/>
</dbReference>
<evidence type="ECO:0000256" key="2">
    <source>
        <dbReference type="ARBA" id="ARBA00005417"/>
    </source>
</evidence>
<comment type="subcellular location">
    <subcellularLocation>
        <location evidence="1">Cell membrane</location>
        <topology evidence="1">Peripheral membrane protein</topology>
    </subcellularLocation>
</comment>
<dbReference type="InterPro" id="IPR027417">
    <property type="entry name" value="P-loop_NTPase"/>
</dbReference>
<sequence>MQTQDNLILNVQHLEKRFGENLVLRDIDFQVRPGQVTSIIGSSGSGKSTLLRCLNLLEDPTGGDILYHGQSILDAKFNVNKYRTQVGMVFQSFNLFKNFTALENCTVGQRKLLGRSKEEAEAIALKNLEKVGMAPYRDARPDQLSGGQQQRVAIARALSMDPEVLLFDEPTSALDPEMVGEVLETMTQLAKEGLTMIIVTHEMAFARDVSTNIVFMDQGVIVEQGPAKEIIDMPKQERTKAFLTRYTSEKI</sequence>
<keyword evidence="5" id="KW-0547">Nucleotide-binding</keyword>
<organism evidence="10 11">
    <name type="scientific">Aerococcus agrisoli</name>
    <dbReference type="NCBI Taxonomy" id="2487350"/>
    <lineage>
        <taxon>Bacteria</taxon>
        <taxon>Bacillati</taxon>
        <taxon>Bacillota</taxon>
        <taxon>Bacilli</taxon>
        <taxon>Lactobacillales</taxon>
        <taxon>Aerococcaceae</taxon>
        <taxon>Aerococcus</taxon>
    </lineage>
</organism>
<evidence type="ECO:0000256" key="3">
    <source>
        <dbReference type="ARBA" id="ARBA00022448"/>
    </source>
</evidence>
<dbReference type="FunFam" id="3.40.50.300:FF:000020">
    <property type="entry name" value="Amino acid ABC transporter ATP-binding component"/>
    <property type="match status" value="1"/>
</dbReference>
<evidence type="ECO:0000256" key="6">
    <source>
        <dbReference type="ARBA" id="ARBA00022840"/>
    </source>
</evidence>
<keyword evidence="8" id="KW-0472">Membrane</keyword>
<dbReference type="PROSITE" id="PS50893">
    <property type="entry name" value="ABC_TRANSPORTER_2"/>
    <property type="match status" value="1"/>
</dbReference>
<dbReference type="InterPro" id="IPR017871">
    <property type="entry name" value="ABC_transporter-like_CS"/>
</dbReference>
<evidence type="ECO:0000256" key="1">
    <source>
        <dbReference type="ARBA" id="ARBA00004202"/>
    </source>
</evidence>
<dbReference type="SMART" id="SM00382">
    <property type="entry name" value="AAA"/>
    <property type="match status" value="1"/>
</dbReference>
<dbReference type="PANTHER" id="PTHR43166:SF9">
    <property type="entry name" value="GLUTAMATE_ASPARTATE IMPORT ATP-BINDING PROTEIN GLTL"/>
    <property type="match status" value="1"/>
</dbReference>
<dbReference type="InterPro" id="IPR003593">
    <property type="entry name" value="AAA+_ATPase"/>
</dbReference>
<dbReference type="GO" id="GO:0005524">
    <property type="term" value="F:ATP binding"/>
    <property type="evidence" value="ECO:0007669"/>
    <property type="project" value="UniProtKB-KW"/>
</dbReference>
<accession>A0A3N4GCD7</accession>
<dbReference type="GO" id="GO:0005886">
    <property type="term" value="C:plasma membrane"/>
    <property type="evidence" value="ECO:0007669"/>
    <property type="project" value="UniProtKB-SubCell"/>
</dbReference>
<dbReference type="Proteomes" id="UP000273977">
    <property type="component" value="Unassembled WGS sequence"/>
</dbReference>
<dbReference type="PANTHER" id="PTHR43166">
    <property type="entry name" value="AMINO ACID IMPORT ATP-BINDING PROTEIN"/>
    <property type="match status" value="1"/>
</dbReference>
<dbReference type="InterPro" id="IPR050086">
    <property type="entry name" value="MetN_ABC_transporter-like"/>
</dbReference>
<proteinExistence type="inferred from homology"/>
<evidence type="ECO:0000256" key="7">
    <source>
        <dbReference type="ARBA" id="ARBA00022970"/>
    </source>
</evidence>
<evidence type="ECO:0000313" key="11">
    <source>
        <dbReference type="Proteomes" id="UP000273977"/>
    </source>
</evidence>
<comment type="similarity">
    <text evidence="2">Belongs to the ABC transporter superfamily.</text>
</comment>
<dbReference type="Pfam" id="PF00005">
    <property type="entry name" value="ABC_tran"/>
    <property type="match status" value="1"/>
</dbReference>
<keyword evidence="7" id="KW-0029">Amino-acid transport</keyword>
<dbReference type="CDD" id="cd03262">
    <property type="entry name" value="ABC_HisP_GlnQ"/>
    <property type="match status" value="1"/>
</dbReference>
<evidence type="ECO:0000313" key="10">
    <source>
        <dbReference type="EMBL" id="RPA59568.1"/>
    </source>
</evidence>
<dbReference type="OrthoDB" id="9804199at2"/>
<dbReference type="RefSeq" id="WP_123780419.1">
    <property type="nucleotide sequence ID" value="NZ_RKMG01000019.1"/>
</dbReference>
<dbReference type="InterPro" id="IPR030679">
    <property type="entry name" value="ABC_ATPase_HisP-typ"/>
</dbReference>
<dbReference type="Gene3D" id="3.40.50.300">
    <property type="entry name" value="P-loop containing nucleotide triphosphate hydrolases"/>
    <property type="match status" value="1"/>
</dbReference>
<protein>
    <submittedName>
        <fullName evidence="10">Amino acid ABC transporter ATP-binding protein</fullName>
    </submittedName>
</protein>
<dbReference type="AlphaFoldDB" id="A0A3N4GCD7"/>
<feature type="domain" description="ABC transporter" evidence="9">
    <location>
        <begin position="9"/>
        <end position="243"/>
    </location>
</feature>
<evidence type="ECO:0000256" key="8">
    <source>
        <dbReference type="ARBA" id="ARBA00023136"/>
    </source>
</evidence>
<reference evidence="10 11" key="1">
    <citation type="submission" date="2018-11" db="EMBL/GenBank/DDBJ databases">
        <title>Aerococcus sp. SJQ22, whole genome shotgun sequence.</title>
        <authorList>
            <person name="Sun L."/>
            <person name="Gao X."/>
            <person name="Chen W."/>
            <person name="Huang K."/>
        </authorList>
    </citation>
    <scope>NUCLEOTIDE SEQUENCE [LARGE SCALE GENOMIC DNA]</scope>
    <source>
        <strain evidence="10 11">SJQ22</strain>
    </source>
</reference>
<dbReference type="EMBL" id="RKMG01000019">
    <property type="protein sequence ID" value="RPA59568.1"/>
    <property type="molecule type" value="Genomic_DNA"/>
</dbReference>
<comment type="caution">
    <text evidence="10">The sequence shown here is derived from an EMBL/GenBank/DDBJ whole genome shotgun (WGS) entry which is preliminary data.</text>
</comment>
<name>A0A3N4GCD7_9LACT</name>
<gene>
    <name evidence="10" type="ORF">EF384_06460</name>
</gene>
<dbReference type="PROSITE" id="PS00211">
    <property type="entry name" value="ABC_TRANSPORTER_1"/>
    <property type="match status" value="1"/>
</dbReference>
<keyword evidence="11" id="KW-1185">Reference proteome</keyword>